<dbReference type="Proteomes" id="UP001295423">
    <property type="component" value="Unassembled WGS sequence"/>
</dbReference>
<reference evidence="2" key="1">
    <citation type="submission" date="2023-08" db="EMBL/GenBank/DDBJ databases">
        <authorList>
            <person name="Audoor S."/>
            <person name="Bilcke G."/>
        </authorList>
    </citation>
    <scope>NUCLEOTIDE SEQUENCE</scope>
</reference>
<evidence type="ECO:0000256" key="1">
    <source>
        <dbReference type="SAM" id="Coils"/>
    </source>
</evidence>
<evidence type="ECO:0000313" key="3">
    <source>
        <dbReference type="Proteomes" id="UP001295423"/>
    </source>
</evidence>
<organism evidence="2 3">
    <name type="scientific">Cylindrotheca closterium</name>
    <dbReference type="NCBI Taxonomy" id="2856"/>
    <lineage>
        <taxon>Eukaryota</taxon>
        <taxon>Sar</taxon>
        <taxon>Stramenopiles</taxon>
        <taxon>Ochrophyta</taxon>
        <taxon>Bacillariophyta</taxon>
        <taxon>Bacillariophyceae</taxon>
        <taxon>Bacillariophycidae</taxon>
        <taxon>Bacillariales</taxon>
        <taxon>Bacillariaceae</taxon>
        <taxon>Cylindrotheca</taxon>
    </lineage>
</organism>
<gene>
    <name evidence="2" type="ORF">CYCCA115_LOCUS14676</name>
</gene>
<protein>
    <submittedName>
        <fullName evidence="2">Uncharacterized protein</fullName>
    </submittedName>
</protein>
<sequence length="375" mass="41933">MLSSLSNTGSVDRQGVSIGGSQAQFEVMAARLDKLEKENASLKEKVGKMEVKFQSEPKKFNAPSMMALVQQLQMRMASVEIKDLEQITVGGHAFGGVQDCVVFLETKMVFTGGFFGHDVVSMMNPVGNESKSSAHDDILVRDKLAIKGGFDNISAANLYTSMQKPLPRPFSGPGQHPLPALSTFDKWDKQDGIHGIRYTIDLGVEQEVNQSIGWIRSELMLHPEAMMVFTTLVYAAQSHWNKIATFLTELRQICKQQSDDDDQAWVYLCEVVKGLFTELHRIQSAGAARKNLGKLTVEDAGRMMWSVLRCHRLMDDFISHKFLGHPKLSGYSLSHLFRHRLTPKNLEPIKGQVEQLKRELAAVNVKLTKKKDKGT</sequence>
<evidence type="ECO:0000313" key="2">
    <source>
        <dbReference type="EMBL" id="CAJ1954081.1"/>
    </source>
</evidence>
<feature type="coiled-coil region" evidence="1">
    <location>
        <begin position="25"/>
        <end position="52"/>
    </location>
</feature>
<name>A0AAD2PV63_9STRA</name>
<proteinExistence type="predicted"/>
<dbReference type="EMBL" id="CAKOGP040001857">
    <property type="protein sequence ID" value="CAJ1954081.1"/>
    <property type="molecule type" value="Genomic_DNA"/>
</dbReference>
<keyword evidence="1" id="KW-0175">Coiled coil</keyword>
<keyword evidence="3" id="KW-1185">Reference proteome</keyword>
<comment type="caution">
    <text evidence="2">The sequence shown here is derived from an EMBL/GenBank/DDBJ whole genome shotgun (WGS) entry which is preliminary data.</text>
</comment>
<dbReference type="AlphaFoldDB" id="A0AAD2PV63"/>
<accession>A0AAD2PV63</accession>